<sequence>MVAKIRLLIEKLYNKMSRNNNLNMCFNESEKTLKQEVEQVNVDETSNSYDVSKMIGYLLVSLNKLLFF</sequence>
<organism evidence="1 2">
    <name type="scientific">Hepatospora eriocheir</name>
    <dbReference type="NCBI Taxonomy" id="1081669"/>
    <lineage>
        <taxon>Eukaryota</taxon>
        <taxon>Fungi</taxon>
        <taxon>Fungi incertae sedis</taxon>
        <taxon>Microsporidia</taxon>
        <taxon>Hepatosporidae</taxon>
        <taxon>Hepatospora</taxon>
    </lineage>
</organism>
<evidence type="ECO:0000313" key="2">
    <source>
        <dbReference type="Proteomes" id="UP000192356"/>
    </source>
</evidence>
<dbReference type="Proteomes" id="UP000192356">
    <property type="component" value="Unassembled WGS sequence"/>
</dbReference>
<reference evidence="1 2" key="1">
    <citation type="journal article" date="2017" name="Environ. Microbiol.">
        <title>Decay of the glycolytic pathway and adaptation to intranuclear parasitism within Enterocytozoonidae microsporidia.</title>
        <authorList>
            <person name="Wiredu Boakye D."/>
            <person name="Jaroenlak P."/>
            <person name="Prachumwat A."/>
            <person name="Williams T.A."/>
            <person name="Bateman K.S."/>
            <person name="Itsathitphaisarn O."/>
            <person name="Sritunyalucksana K."/>
            <person name="Paszkiewicz K.H."/>
            <person name="Moore K.A."/>
            <person name="Stentiford G.D."/>
            <person name="Williams B.A."/>
        </authorList>
    </citation>
    <scope>NUCLEOTIDE SEQUENCE [LARGE SCALE GENOMIC DNA]</scope>
    <source>
        <strain evidence="1 2">GB1</strain>
    </source>
</reference>
<comment type="caution">
    <text evidence="1">The sequence shown here is derived from an EMBL/GenBank/DDBJ whole genome shotgun (WGS) entry which is preliminary data.</text>
</comment>
<keyword evidence="2" id="KW-1185">Reference proteome</keyword>
<dbReference type="AlphaFoldDB" id="A0A1X0Q9Z1"/>
<dbReference type="EMBL" id="LVKB01000083">
    <property type="protein sequence ID" value="ORD96503.1"/>
    <property type="molecule type" value="Genomic_DNA"/>
</dbReference>
<name>A0A1X0Q9Z1_9MICR</name>
<proteinExistence type="predicted"/>
<protein>
    <submittedName>
        <fullName evidence="1">Uncharacterized protein</fullName>
    </submittedName>
</protein>
<gene>
    <name evidence="1" type="ORF">HERIO_1576</name>
</gene>
<evidence type="ECO:0000313" key="1">
    <source>
        <dbReference type="EMBL" id="ORD96503.1"/>
    </source>
</evidence>
<accession>A0A1X0Q9Z1</accession>
<dbReference type="VEuPathDB" id="MicrosporidiaDB:HERIO_1576"/>